<reference evidence="1 2" key="1">
    <citation type="submission" date="2019-01" db="EMBL/GenBank/DDBJ databases">
        <title>Draft genome sequences of three monokaryotic isolates of the white-rot basidiomycete fungus Dichomitus squalens.</title>
        <authorList>
            <consortium name="DOE Joint Genome Institute"/>
            <person name="Lopez S.C."/>
            <person name="Andreopoulos B."/>
            <person name="Pangilinan J."/>
            <person name="Lipzen A."/>
            <person name="Riley R."/>
            <person name="Ahrendt S."/>
            <person name="Ng V."/>
            <person name="Barry K."/>
            <person name="Daum C."/>
            <person name="Grigoriev I.V."/>
            <person name="Hilden K.S."/>
            <person name="Makela M.R."/>
            <person name="de Vries R.P."/>
        </authorList>
    </citation>
    <scope>NUCLEOTIDE SEQUENCE [LARGE SCALE GENOMIC DNA]</scope>
    <source>
        <strain evidence="1 2">CBS 464.89</strain>
    </source>
</reference>
<accession>A0A4Q9QDB9</accession>
<keyword evidence="2" id="KW-1185">Reference proteome</keyword>
<proteinExistence type="predicted"/>
<gene>
    <name evidence="1" type="ORF">BD310DRAFT_911822</name>
</gene>
<evidence type="ECO:0000313" key="1">
    <source>
        <dbReference type="EMBL" id="TBU65675.1"/>
    </source>
</evidence>
<organism evidence="1 2">
    <name type="scientific">Dichomitus squalens</name>
    <dbReference type="NCBI Taxonomy" id="114155"/>
    <lineage>
        <taxon>Eukaryota</taxon>
        <taxon>Fungi</taxon>
        <taxon>Dikarya</taxon>
        <taxon>Basidiomycota</taxon>
        <taxon>Agaricomycotina</taxon>
        <taxon>Agaricomycetes</taxon>
        <taxon>Polyporales</taxon>
        <taxon>Polyporaceae</taxon>
        <taxon>Dichomitus</taxon>
    </lineage>
</organism>
<name>A0A4Q9QDB9_9APHY</name>
<dbReference type="AlphaFoldDB" id="A0A4Q9QDB9"/>
<dbReference type="EMBL" id="ML145084">
    <property type="protein sequence ID" value="TBU65675.1"/>
    <property type="molecule type" value="Genomic_DNA"/>
</dbReference>
<protein>
    <submittedName>
        <fullName evidence="1">Uncharacterized protein</fullName>
    </submittedName>
</protein>
<dbReference type="Proteomes" id="UP000292082">
    <property type="component" value="Unassembled WGS sequence"/>
</dbReference>
<evidence type="ECO:0000313" key="2">
    <source>
        <dbReference type="Proteomes" id="UP000292082"/>
    </source>
</evidence>
<sequence>MQQVRVRAAMLSRELPSRCLRLLCPTAPLVACYWQLAPSGVLKPSASEGHHYHFQFQVDNFMDVRCTLMFVLLMHLLPKSVYPYLAHPRCAVNQCAPTGLQKLPFLDGLSKQLQVQVCLSPSCISYAILLGEHRPLSPGVVTAGSCSVGLA</sequence>